<evidence type="ECO:0000256" key="5">
    <source>
        <dbReference type="SAM" id="Phobius"/>
    </source>
</evidence>
<comment type="subcellular location">
    <subcellularLocation>
        <location evidence="1">Membrane</location>
        <topology evidence="1">Multi-pass membrane protein</topology>
    </subcellularLocation>
</comment>
<evidence type="ECO:0000313" key="6">
    <source>
        <dbReference type="EMBL" id="KIY72863.1"/>
    </source>
</evidence>
<name>A0A0D7BQQ1_9AGAR</name>
<evidence type="ECO:0000256" key="1">
    <source>
        <dbReference type="ARBA" id="ARBA00004141"/>
    </source>
</evidence>
<evidence type="ECO:0008006" key="8">
    <source>
        <dbReference type="Google" id="ProtNLM"/>
    </source>
</evidence>
<keyword evidence="7" id="KW-1185">Reference proteome</keyword>
<dbReference type="EMBL" id="KN880440">
    <property type="protein sequence ID" value="KIY72863.1"/>
    <property type="molecule type" value="Genomic_DNA"/>
</dbReference>
<dbReference type="PANTHER" id="PTHR43461:SF1">
    <property type="entry name" value="TRANSMEMBRANE PROTEIN 256"/>
    <property type="match status" value="1"/>
</dbReference>
<dbReference type="GO" id="GO:0016020">
    <property type="term" value="C:membrane"/>
    <property type="evidence" value="ECO:0007669"/>
    <property type="project" value="UniProtKB-SubCell"/>
</dbReference>
<feature type="transmembrane region" description="Helical" evidence="5">
    <location>
        <begin position="100"/>
        <end position="120"/>
    </location>
</feature>
<evidence type="ECO:0000256" key="4">
    <source>
        <dbReference type="ARBA" id="ARBA00023136"/>
    </source>
</evidence>
<accession>A0A0D7BQQ1</accession>
<organism evidence="6 7">
    <name type="scientific">Cylindrobasidium torrendii FP15055 ss-10</name>
    <dbReference type="NCBI Taxonomy" id="1314674"/>
    <lineage>
        <taxon>Eukaryota</taxon>
        <taxon>Fungi</taxon>
        <taxon>Dikarya</taxon>
        <taxon>Basidiomycota</taxon>
        <taxon>Agaricomycotina</taxon>
        <taxon>Agaricomycetes</taxon>
        <taxon>Agaricomycetidae</taxon>
        <taxon>Agaricales</taxon>
        <taxon>Marasmiineae</taxon>
        <taxon>Physalacriaceae</taxon>
        <taxon>Cylindrobasidium</taxon>
    </lineage>
</organism>
<dbReference type="InterPro" id="IPR006696">
    <property type="entry name" value="DUF423"/>
</dbReference>
<gene>
    <name evidence="6" type="ORF">CYLTODRAFT_449601</name>
</gene>
<keyword evidence="4 5" id="KW-0472">Membrane</keyword>
<proteinExistence type="predicted"/>
<evidence type="ECO:0000256" key="3">
    <source>
        <dbReference type="ARBA" id="ARBA00022989"/>
    </source>
</evidence>
<dbReference type="Pfam" id="PF04241">
    <property type="entry name" value="DUF423"/>
    <property type="match status" value="1"/>
</dbReference>
<sequence length="121" mass="12589">MNRIIWKTGAVFATVGVIAGAFGGQFTHGLRSKPGMTPEKIHAWETASHYAMFNGLGLLAVSLHPRFALHPVAGPAIAVGGALFSGSIFLLTLLSPNAKFLGPVTPLGGSILIVGYCSLLF</sequence>
<protein>
    <recommendedName>
        <fullName evidence="8">DUF423-domain-containing protein</fullName>
    </recommendedName>
</protein>
<evidence type="ECO:0000256" key="2">
    <source>
        <dbReference type="ARBA" id="ARBA00022692"/>
    </source>
</evidence>
<dbReference type="Proteomes" id="UP000054007">
    <property type="component" value="Unassembled WGS sequence"/>
</dbReference>
<dbReference type="OrthoDB" id="269173at2759"/>
<dbReference type="AlphaFoldDB" id="A0A0D7BQQ1"/>
<feature type="transmembrane region" description="Helical" evidence="5">
    <location>
        <begin position="76"/>
        <end position="94"/>
    </location>
</feature>
<keyword evidence="3 5" id="KW-1133">Transmembrane helix</keyword>
<reference evidence="6 7" key="1">
    <citation type="journal article" date="2015" name="Fungal Genet. Biol.">
        <title>Evolution of novel wood decay mechanisms in Agaricales revealed by the genome sequences of Fistulina hepatica and Cylindrobasidium torrendii.</title>
        <authorList>
            <person name="Floudas D."/>
            <person name="Held B.W."/>
            <person name="Riley R."/>
            <person name="Nagy L.G."/>
            <person name="Koehler G."/>
            <person name="Ransdell A.S."/>
            <person name="Younus H."/>
            <person name="Chow J."/>
            <person name="Chiniquy J."/>
            <person name="Lipzen A."/>
            <person name="Tritt A."/>
            <person name="Sun H."/>
            <person name="Haridas S."/>
            <person name="LaButti K."/>
            <person name="Ohm R.A."/>
            <person name="Kues U."/>
            <person name="Blanchette R.A."/>
            <person name="Grigoriev I.V."/>
            <person name="Minto R.E."/>
            <person name="Hibbett D.S."/>
        </authorList>
    </citation>
    <scope>NUCLEOTIDE SEQUENCE [LARGE SCALE GENOMIC DNA]</scope>
    <source>
        <strain evidence="6 7">FP15055 ss-10</strain>
    </source>
</reference>
<keyword evidence="2 5" id="KW-0812">Transmembrane</keyword>
<evidence type="ECO:0000313" key="7">
    <source>
        <dbReference type="Proteomes" id="UP000054007"/>
    </source>
</evidence>
<dbReference type="PANTHER" id="PTHR43461">
    <property type="entry name" value="TRANSMEMBRANE PROTEIN 256"/>
    <property type="match status" value="1"/>
</dbReference>